<comment type="caution">
    <text evidence="3">The sequence shown here is derived from an EMBL/GenBank/DDBJ whole genome shotgun (WGS) entry which is preliminary data.</text>
</comment>
<proteinExistence type="predicted"/>
<evidence type="ECO:0000313" key="4">
    <source>
        <dbReference type="Proteomes" id="UP001315001"/>
    </source>
</evidence>
<evidence type="ECO:0000256" key="1">
    <source>
        <dbReference type="SAM" id="MobiDB-lite"/>
    </source>
</evidence>
<keyword evidence="2" id="KW-0472">Membrane</keyword>
<dbReference type="RefSeq" id="WP_147608355.1">
    <property type="nucleotide sequence ID" value="NZ_JAFIQO010000109.1"/>
</dbReference>
<dbReference type="Proteomes" id="UP001315001">
    <property type="component" value="Unassembled WGS sequence"/>
</dbReference>
<keyword evidence="4" id="KW-1185">Reference proteome</keyword>
<feature type="compositionally biased region" description="Acidic residues" evidence="1">
    <location>
        <begin position="176"/>
        <end position="187"/>
    </location>
</feature>
<name>A0ABS3ZGW2_9FIRM</name>
<organism evidence="3 4">
    <name type="scientific">Anaerobutyricum soehngenii</name>
    <dbReference type="NCBI Taxonomy" id="105843"/>
    <lineage>
        <taxon>Bacteria</taxon>
        <taxon>Bacillati</taxon>
        <taxon>Bacillota</taxon>
        <taxon>Clostridia</taxon>
        <taxon>Lachnospirales</taxon>
        <taxon>Lachnospiraceae</taxon>
        <taxon>Anaerobutyricum</taxon>
    </lineage>
</organism>
<dbReference type="InterPro" id="IPR043756">
    <property type="entry name" value="DUF5702"/>
</dbReference>
<evidence type="ECO:0000313" key="3">
    <source>
        <dbReference type="EMBL" id="MBP0056548.1"/>
    </source>
</evidence>
<keyword evidence="2" id="KW-1133">Transmembrane helix</keyword>
<feature type="transmembrane region" description="Helical" evidence="2">
    <location>
        <begin position="9"/>
        <end position="28"/>
    </location>
</feature>
<reference evidence="3 4" key="1">
    <citation type="submission" date="2021-02" db="EMBL/GenBank/DDBJ databases">
        <title>Lactate utilizing bacteria of the human gut.</title>
        <authorList>
            <person name="Sheridan P.O."/>
        </authorList>
    </citation>
    <scope>NUCLEOTIDE SEQUENCE [LARGE SCALE GENOMIC DNA]</scope>
    <source>
        <strain evidence="3 4">HTF-83D</strain>
    </source>
</reference>
<protein>
    <submittedName>
        <fullName evidence="3">Uncharacterized protein</fullName>
    </submittedName>
</protein>
<dbReference type="Pfam" id="PF18960">
    <property type="entry name" value="DUF5702"/>
    <property type="match status" value="1"/>
</dbReference>
<gene>
    <name evidence="3" type="ORF">JYQ75_03890</name>
</gene>
<feature type="region of interest" description="Disordered" evidence="1">
    <location>
        <begin position="148"/>
        <end position="191"/>
    </location>
</feature>
<dbReference type="EMBL" id="JAFIQO010000109">
    <property type="protein sequence ID" value="MBP0056548.1"/>
    <property type="molecule type" value="Genomic_DNA"/>
</dbReference>
<sequence length="508" mass="58734">MIFEEKGQITVFLSLLLIVLIGFSFVVVEGVSSYSASALGEDAVKNAGENILANYDRELFNKYHIFFLDPREKNYILSDGKADMDQYFSGNSFFNVFCNSLKMTEEVTAVEEDGLYLKHEIREWMKYRQEEKVKDTLKQLINNVKKNNADRKEYQNEAEEETGNIEQSEENKVEEDKVEDTAEEETVSQEVQKERTTWKEIKEALQLLTKTGILFYVSDHPEQLSRKSISEENLPSRAKKREQEEHKVEEFLFSGLGLKGIKSMLSVDFSINTNSTLWTKENYIVPYIEECFLDYSEEGREEKEEKNDVQEQVLAYEKEYLIKGQPSDLDNLKRVANDIFLLRFINNYIFTGRDAEIQSQVNLMASALTGVVGIPQTAKAVQMMLRAALSYGESLLELHTLFEGGEISLTKDRGNWNLELKTMVKQLKEKKAVKKGKHNISYKDYLKVLLFMKGNSTILCYRMMDIMQENIACKEAGFLMENCLFSYKWEGSLSFGSVKMKFEKQVSY</sequence>
<keyword evidence="2" id="KW-0812">Transmembrane</keyword>
<evidence type="ECO:0000256" key="2">
    <source>
        <dbReference type="SAM" id="Phobius"/>
    </source>
</evidence>
<accession>A0ABS3ZGW2</accession>